<evidence type="ECO:0000313" key="3">
    <source>
        <dbReference type="Proteomes" id="UP001500707"/>
    </source>
</evidence>
<dbReference type="Proteomes" id="UP001500707">
    <property type="component" value="Unassembled WGS sequence"/>
</dbReference>
<feature type="domain" description="YcaO" evidence="1">
    <location>
        <begin position="66"/>
        <end position="382"/>
    </location>
</feature>
<name>A0ABP6Z2A5_9ACTN</name>
<dbReference type="EMBL" id="BAABCE010000039">
    <property type="protein sequence ID" value="GAA3595884.1"/>
    <property type="molecule type" value="Genomic_DNA"/>
</dbReference>
<sequence>MGPLLSGVRLGTHRVAAPEETWQRLVPLLPAVGITRVADVTGLDDIGVPVWQAVRPNSANLSVSQGKGITHELARVSAAMESFELHCAERPQLITRTASPSQLSSQLPYDWADLVLLDHHAMATGRPITWCQSENLLTGTTAWVPTESVVVDMTLRTRWVPPTVKTTSNGLASGNILEEATVHALLELMERHALALAREGAGLWSAAVEIRPGAWGAASAVLRRCRDAGAVVQVADVTGDLQVPAFAARIWSPSVPWWFAGSGAHLDADVALSRAVTEALQSRLTAVAGARDDLPVIRFDPAAEPPGRRARERVTTVDDLLGAYSAVPQTPSPRDLTTDLDHLLRLLSRRGHTVLRADLTNPSYGLPVVRLVVPGLRFDPKA</sequence>
<dbReference type="InterPro" id="IPR003776">
    <property type="entry name" value="YcaO-like_dom"/>
</dbReference>
<dbReference type="PANTHER" id="PTHR37809:SF1">
    <property type="entry name" value="RIBOSOMAL PROTEIN S12 METHYLTHIOTRANSFERASE ACCESSORY FACTOR YCAO"/>
    <property type="match status" value="1"/>
</dbReference>
<reference evidence="3" key="1">
    <citation type="journal article" date="2019" name="Int. J. Syst. Evol. Microbiol.">
        <title>The Global Catalogue of Microorganisms (GCM) 10K type strain sequencing project: providing services to taxonomists for standard genome sequencing and annotation.</title>
        <authorList>
            <consortium name="The Broad Institute Genomics Platform"/>
            <consortium name="The Broad Institute Genome Sequencing Center for Infectious Disease"/>
            <person name="Wu L."/>
            <person name="Ma J."/>
        </authorList>
    </citation>
    <scope>NUCLEOTIDE SEQUENCE [LARGE SCALE GENOMIC DNA]</scope>
    <source>
        <strain evidence="3">JCM 17656</strain>
    </source>
</reference>
<dbReference type="NCBIfam" id="TIGR00702">
    <property type="entry name" value="YcaO-type kinase domain"/>
    <property type="match status" value="1"/>
</dbReference>
<accession>A0ABP6Z2A5</accession>
<keyword evidence="3" id="KW-1185">Reference proteome</keyword>
<protein>
    <recommendedName>
        <fullName evidence="1">YcaO domain-containing protein</fullName>
    </recommendedName>
</protein>
<dbReference type="PANTHER" id="PTHR37809">
    <property type="entry name" value="RIBOSOMAL PROTEIN S12 METHYLTHIOTRANSFERASE ACCESSORY FACTOR YCAO"/>
    <property type="match status" value="1"/>
</dbReference>
<comment type="caution">
    <text evidence="2">The sequence shown here is derived from an EMBL/GenBank/DDBJ whole genome shotgun (WGS) entry which is preliminary data.</text>
</comment>
<dbReference type="RefSeq" id="WP_346186757.1">
    <property type="nucleotide sequence ID" value="NZ_BAABCE010000039.1"/>
</dbReference>
<dbReference type="Pfam" id="PF02624">
    <property type="entry name" value="YcaO"/>
    <property type="match status" value="1"/>
</dbReference>
<dbReference type="Gene3D" id="3.30.160.660">
    <property type="match status" value="1"/>
</dbReference>
<dbReference type="PROSITE" id="PS51664">
    <property type="entry name" value="YCAO"/>
    <property type="match status" value="1"/>
</dbReference>
<evidence type="ECO:0000313" key="2">
    <source>
        <dbReference type="EMBL" id="GAA3595884.1"/>
    </source>
</evidence>
<gene>
    <name evidence="2" type="ORF">GCM10022295_91240</name>
</gene>
<dbReference type="Gene3D" id="3.30.1330.230">
    <property type="match status" value="1"/>
</dbReference>
<organism evidence="2 3">
    <name type="scientific">Streptomyces osmaniensis</name>
    <dbReference type="NCBI Taxonomy" id="593134"/>
    <lineage>
        <taxon>Bacteria</taxon>
        <taxon>Bacillati</taxon>
        <taxon>Actinomycetota</taxon>
        <taxon>Actinomycetes</taxon>
        <taxon>Kitasatosporales</taxon>
        <taxon>Streptomycetaceae</taxon>
        <taxon>Streptomyces</taxon>
    </lineage>
</organism>
<proteinExistence type="predicted"/>
<dbReference type="Gene3D" id="3.30.40.250">
    <property type="match status" value="1"/>
</dbReference>
<evidence type="ECO:0000259" key="1">
    <source>
        <dbReference type="PROSITE" id="PS51664"/>
    </source>
</evidence>